<evidence type="ECO:0000313" key="1">
    <source>
        <dbReference type="EMBL" id="QDV17679.1"/>
    </source>
</evidence>
<gene>
    <name evidence="1" type="ORF">Pan153_23320</name>
</gene>
<evidence type="ECO:0000313" key="2">
    <source>
        <dbReference type="Proteomes" id="UP000320839"/>
    </source>
</evidence>
<organism evidence="1 2">
    <name type="scientific">Gimesia panareensis</name>
    <dbReference type="NCBI Taxonomy" id="2527978"/>
    <lineage>
        <taxon>Bacteria</taxon>
        <taxon>Pseudomonadati</taxon>
        <taxon>Planctomycetota</taxon>
        <taxon>Planctomycetia</taxon>
        <taxon>Planctomycetales</taxon>
        <taxon>Planctomycetaceae</taxon>
        <taxon>Gimesia</taxon>
    </lineage>
</organism>
<protein>
    <submittedName>
        <fullName evidence="1">Uncharacterized protein</fullName>
    </submittedName>
</protein>
<sequence>MKRLEYVGLGKLKRSPEEFTNSQKHELFLNLRKQFPFSG</sequence>
<dbReference type="EMBL" id="CP036317">
    <property type="protein sequence ID" value="QDV17679.1"/>
    <property type="molecule type" value="Genomic_DNA"/>
</dbReference>
<name>A0A518FMX6_9PLAN</name>
<proteinExistence type="predicted"/>
<dbReference type="AlphaFoldDB" id="A0A518FMX6"/>
<accession>A0A518FMX6</accession>
<reference evidence="1 2" key="1">
    <citation type="submission" date="2019-02" db="EMBL/GenBank/DDBJ databases">
        <title>Deep-cultivation of Planctomycetes and their phenomic and genomic characterization uncovers novel biology.</title>
        <authorList>
            <person name="Wiegand S."/>
            <person name="Jogler M."/>
            <person name="Boedeker C."/>
            <person name="Pinto D."/>
            <person name="Vollmers J."/>
            <person name="Rivas-Marin E."/>
            <person name="Kohn T."/>
            <person name="Peeters S.H."/>
            <person name="Heuer A."/>
            <person name="Rast P."/>
            <person name="Oberbeckmann S."/>
            <person name="Bunk B."/>
            <person name="Jeske O."/>
            <person name="Meyerdierks A."/>
            <person name="Storesund J.E."/>
            <person name="Kallscheuer N."/>
            <person name="Luecker S."/>
            <person name="Lage O.M."/>
            <person name="Pohl T."/>
            <person name="Merkel B.J."/>
            <person name="Hornburger P."/>
            <person name="Mueller R.-W."/>
            <person name="Bruemmer F."/>
            <person name="Labrenz M."/>
            <person name="Spormann A.M."/>
            <person name="Op den Camp H."/>
            <person name="Overmann J."/>
            <person name="Amann R."/>
            <person name="Jetten M.S.M."/>
            <person name="Mascher T."/>
            <person name="Medema M.H."/>
            <person name="Devos D.P."/>
            <person name="Kaster A.-K."/>
            <person name="Ovreas L."/>
            <person name="Rohde M."/>
            <person name="Galperin M.Y."/>
            <person name="Jogler C."/>
        </authorList>
    </citation>
    <scope>NUCLEOTIDE SEQUENCE [LARGE SCALE GENOMIC DNA]</scope>
    <source>
        <strain evidence="1 2">Pan153</strain>
    </source>
</reference>
<dbReference type="Proteomes" id="UP000320839">
    <property type="component" value="Chromosome"/>
</dbReference>